<feature type="compositionally biased region" description="Polar residues" evidence="1">
    <location>
        <begin position="359"/>
        <end position="384"/>
    </location>
</feature>
<feature type="compositionally biased region" description="Polar residues" evidence="1">
    <location>
        <begin position="290"/>
        <end position="306"/>
    </location>
</feature>
<reference evidence="3" key="1">
    <citation type="submission" date="2024-01" db="EMBL/GenBank/DDBJ databases">
        <title>Bank of Algae and Cyanobacteria of the Azores (BACA) strain genomes.</title>
        <authorList>
            <person name="Luz R."/>
            <person name="Cordeiro R."/>
            <person name="Fonseca A."/>
            <person name="Goncalves V."/>
        </authorList>
    </citation>
    <scope>NUCLEOTIDE SEQUENCE</scope>
    <source>
        <strain evidence="3">BACA0141</strain>
    </source>
</reference>
<feature type="region of interest" description="Disordered" evidence="1">
    <location>
        <begin position="244"/>
        <end position="404"/>
    </location>
</feature>
<feature type="transmembrane region" description="Helical" evidence="2">
    <location>
        <begin position="209"/>
        <end position="229"/>
    </location>
</feature>
<feature type="compositionally biased region" description="Polar residues" evidence="1">
    <location>
        <begin position="1"/>
        <end position="13"/>
    </location>
</feature>
<organism evidence="3 4">
    <name type="scientific">Tumidithrix elongata BACA0141</name>
    <dbReference type="NCBI Taxonomy" id="2716417"/>
    <lineage>
        <taxon>Bacteria</taxon>
        <taxon>Bacillati</taxon>
        <taxon>Cyanobacteriota</taxon>
        <taxon>Cyanophyceae</taxon>
        <taxon>Pseudanabaenales</taxon>
        <taxon>Pseudanabaenaceae</taxon>
        <taxon>Tumidithrix</taxon>
        <taxon>Tumidithrix elongata</taxon>
    </lineage>
</organism>
<proteinExistence type="predicted"/>
<accession>A0AAW9PQW1</accession>
<protein>
    <recommendedName>
        <fullName evidence="5">SPOR domain-containing protein</fullName>
    </recommendedName>
</protein>
<evidence type="ECO:0000256" key="2">
    <source>
        <dbReference type="SAM" id="Phobius"/>
    </source>
</evidence>
<sequence length="485" mass="52117">MQTLSPNITSRATEPSEDEDLPSIAKSSVLQAALSGLDANLNDELERYRHWQANGQSYSYLNPFRPSGKSSAWSPVRGDGHKDDRYENATLPTIPMNPSKSPIRTDASAAIRELQLPLNQKVADDSPRPFSYTDATQPDAFAYKASYGSAHPSMNAANVTANTSARTVNDEELLRDISNSYQEQDEYVEPSVVPQTPETNIFSSLMNPVGIISLMLLLVSSALIGFLIVDPSGLVRLLKHEQKNNQSSALSDPNSDVSISAQNREPSLSVPNSGLSTDKNGLVPFVPLPGSQSGQTNSSFTSTSPNAVLGNTKPSTSVPLRSLPNANLSSSSLPPVSSSYETPRALRPVESYLEPVPQPTTRSRPQQTSRPVAQPTTRPSSNVAVRNVPTPAPVQTSAPNVETSVPSTFPPVKYSAPISSVSTANSGSNYRVVVDGSYASKVQQVEKDAFVRSDGQTQVGAYQDVNAARQRAEQLRRQGIPARVN</sequence>
<keyword evidence="2" id="KW-0812">Transmembrane</keyword>
<name>A0AAW9PQW1_9CYAN</name>
<dbReference type="RefSeq" id="WP_330482394.1">
    <property type="nucleotide sequence ID" value="NZ_JAZBJZ010000010.1"/>
</dbReference>
<gene>
    <name evidence="3" type="ORF">V2H45_04320</name>
</gene>
<keyword evidence="2" id="KW-1133">Transmembrane helix</keyword>
<feature type="region of interest" description="Disordered" evidence="1">
    <location>
        <begin position="1"/>
        <end position="24"/>
    </location>
</feature>
<keyword evidence="4" id="KW-1185">Reference proteome</keyword>
<evidence type="ECO:0000313" key="4">
    <source>
        <dbReference type="Proteomes" id="UP001333818"/>
    </source>
</evidence>
<dbReference type="Proteomes" id="UP001333818">
    <property type="component" value="Unassembled WGS sequence"/>
</dbReference>
<feature type="compositionally biased region" description="Polar residues" evidence="1">
    <location>
        <begin position="244"/>
        <end position="279"/>
    </location>
</feature>
<feature type="compositionally biased region" description="Polar residues" evidence="1">
    <location>
        <begin position="393"/>
        <end position="404"/>
    </location>
</feature>
<evidence type="ECO:0000256" key="1">
    <source>
        <dbReference type="SAM" id="MobiDB-lite"/>
    </source>
</evidence>
<keyword evidence="2" id="KW-0472">Membrane</keyword>
<evidence type="ECO:0008006" key="5">
    <source>
        <dbReference type="Google" id="ProtNLM"/>
    </source>
</evidence>
<dbReference type="AlphaFoldDB" id="A0AAW9PQW1"/>
<feature type="compositionally biased region" description="Low complexity" evidence="1">
    <location>
        <begin position="319"/>
        <end position="339"/>
    </location>
</feature>
<evidence type="ECO:0000313" key="3">
    <source>
        <dbReference type="EMBL" id="MEE3715970.1"/>
    </source>
</evidence>
<comment type="caution">
    <text evidence="3">The sequence shown here is derived from an EMBL/GenBank/DDBJ whole genome shotgun (WGS) entry which is preliminary data.</text>
</comment>
<dbReference type="EMBL" id="JAZBJZ010000010">
    <property type="protein sequence ID" value="MEE3715970.1"/>
    <property type="molecule type" value="Genomic_DNA"/>
</dbReference>